<dbReference type="GO" id="GO:0006406">
    <property type="term" value="P:mRNA export from nucleus"/>
    <property type="evidence" value="ECO:0007669"/>
    <property type="project" value="InterPro"/>
</dbReference>
<organism evidence="1 2">
    <name type="scientific">Necator americanus</name>
    <name type="common">Human hookworm</name>
    <dbReference type="NCBI Taxonomy" id="51031"/>
    <lineage>
        <taxon>Eukaryota</taxon>
        <taxon>Metazoa</taxon>
        <taxon>Ecdysozoa</taxon>
        <taxon>Nematoda</taxon>
        <taxon>Chromadorea</taxon>
        <taxon>Rhabditida</taxon>
        <taxon>Rhabditina</taxon>
        <taxon>Rhabditomorpha</taxon>
        <taxon>Strongyloidea</taxon>
        <taxon>Ancylostomatidae</taxon>
        <taxon>Bunostominae</taxon>
        <taxon>Necator</taxon>
    </lineage>
</organism>
<dbReference type="KEGG" id="nai:NECAME_13053"/>
<dbReference type="EMBL" id="KI660369">
    <property type="protein sequence ID" value="ETN74309.1"/>
    <property type="molecule type" value="Genomic_DNA"/>
</dbReference>
<reference evidence="2" key="1">
    <citation type="journal article" date="2014" name="Nat. Genet.">
        <title>Genome of the human hookworm Necator americanus.</title>
        <authorList>
            <person name="Tang Y.T."/>
            <person name="Gao X."/>
            <person name="Rosa B.A."/>
            <person name="Abubucker S."/>
            <person name="Hallsworth-Pepin K."/>
            <person name="Martin J."/>
            <person name="Tyagi R."/>
            <person name="Heizer E."/>
            <person name="Zhang X."/>
            <person name="Bhonagiri-Palsikar V."/>
            <person name="Minx P."/>
            <person name="Warren W.C."/>
            <person name="Wang Q."/>
            <person name="Zhan B."/>
            <person name="Hotez P.J."/>
            <person name="Sternberg P.W."/>
            <person name="Dougall A."/>
            <person name="Gaze S.T."/>
            <person name="Mulvenna J."/>
            <person name="Sotillo J."/>
            <person name="Ranganathan S."/>
            <person name="Rabelo E.M."/>
            <person name="Wilson R.K."/>
            <person name="Felgner P.L."/>
            <person name="Bethony J."/>
            <person name="Hawdon J.M."/>
            <person name="Gasser R.B."/>
            <person name="Loukas A."/>
            <person name="Mitreva M."/>
        </authorList>
    </citation>
    <scope>NUCLEOTIDE SEQUENCE [LARGE SCALE GENOMIC DNA]</scope>
</reference>
<dbReference type="AlphaFoldDB" id="W2SX40"/>
<dbReference type="OrthoDB" id="29024at2759"/>
<dbReference type="GO" id="GO:0000445">
    <property type="term" value="C:THO complex part of transcription export complex"/>
    <property type="evidence" value="ECO:0007669"/>
    <property type="project" value="TreeGrafter"/>
</dbReference>
<dbReference type="InterPro" id="IPR040007">
    <property type="entry name" value="Tho2"/>
</dbReference>
<dbReference type="PANTHER" id="PTHR21597:SF0">
    <property type="entry name" value="THO COMPLEX SUBUNIT 2"/>
    <property type="match status" value="1"/>
</dbReference>
<evidence type="ECO:0000313" key="2">
    <source>
        <dbReference type="Proteomes" id="UP000053676"/>
    </source>
</evidence>
<gene>
    <name evidence="1" type="ORF">NECAME_13053</name>
</gene>
<dbReference type="Proteomes" id="UP000053676">
    <property type="component" value="Unassembled WGS sequence"/>
</dbReference>
<evidence type="ECO:0000313" key="1">
    <source>
        <dbReference type="EMBL" id="ETN74309.1"/>
    </source>
</evidence>
<name>W2SX40_NECAM</name>
<protein>
    <submittedName>
        <fullName evidence="1">Uncharacterized protein</fullName>
    </submittedName>
</protein>
<dbReference type="STRING" id="51031.W2SX40"/>
<accession>W2SX40</accession>
<proteinExistence type="predicted"/>
<dbReference type="GO" id="GO:0003729">
    <property type="term" value="F:mRNA binding"/>
    <property type="evidence" value="ECO:0007669"/>
    <property type="project" value="TreeGrafter"/>
</dbReference>
<keyword evidence="2" id="KW-1185">Reference proteome</keyword>
<dbReference type="GO" id="GO:0006397">
    <property type="term" value="P:mRNA processing"/>
    <property type="evidence" value="ECO:0007669"/>
    <property type="project" value="InterPro"/>
</dbReference>
<dbReference type="PANTHER" id="PTHR21597">
    <property type="entry name" value="THO2 PROTEIN"/>
    <property type="match status" value="1"/>
</dbReference>
<sequence>MIDLMKITAFMIPKAEGIKETHRARAAKAGERARKAETILASNIPLEASRSANVDAMDTGQSIVGVSFATVAAIQEADDAKLAAELNEEKVLSTNQKLGLVCALIEDGAWSLAKVLIDRLPEYYAVQASTRVSNAISDLIGQSIEKFYVEKCSNKLEGLNLNVKREPVNTAVDPVSLGFVYSENEIGFA</sequence>